<dbReference type="GO" id="GO:0046677">
    <property type="term" value="P:response to antibiotic"/>
    <property type="evidence" value="ECO:0007669"/>
    <property type="project" value="UniProtKB-KW"/>
</dbReference>
<dbReference type="CDD" id="cd03263">
    <property type="entry name" value="ABC_subfamily_A"/>
    <property type="match status" value="1"/>
</dbReference>
<evidence type="ECO:0000256" key="1">
    <source>
        <dbReference type="ARBA" id="ARBA00004202"/>
    </source>
</evidence>
<keyword evidence="6" id="KW-1278">Translocase</keyword>
<protein>
    <submittedName>
        <fullName evidence="10">ABC transporter ATP-binding protein</fullName>
    </submittedName>
</protein>
<dbReference type="GO" id="GO:0005886">
    <property type="term" value="C:plasma membrane"/>
    <property type="evidence" value="ECO:0007669"/>
    <property type="project" value="UniProtKB-SubCell"/>
</dbReference>
<comment type="caution">
    <text evidence="10">The sequence shown here is derived from an EMBL/GenBank/DDBJ whole genome shotgun (WGS) entry which is preliminary data.</text>
</comment>
<dbReference type="SUPFAM" id="SSF52540">
    <property type="entry name" value="P-loop containing nucleoside triphosphate hydrolases"/>
    <property type="match status" value="1"/>
</dbReference>
<dbReference type="InterPro" id="IPR017871">
    <property type="entry name" value="ABC_transporter-like_CS"/>
</dbReference>
<gene>
    <name evidence="10" type="ORF">E3O23_16535</name>
</gene>
<dbReference type="Pfam" id="PF00005">
    <property type="entry name" value="ABC_tran"/>
    <property type="match status" value="1"/>
</dbReference>
<dbReference type="InterPro" id="IPR050763">
    <property type="entry name" value="ABC_transporter_ATP-binding"/>
</dbReference>
<dbReference type="RefSeq" id="WP_134492931.1">
    <property type="nucleotide sequence ID" value="NZ_SOEZ01000078.1"/>
</dbReference>
<dbReference type="Proteomes" id="UP000297866">
    <property type="component" value="Unassembled WGS sequence"/>
</dbReference>
<evidence type="ECO:0000256" key="2">
    <source>
        <dbReference type="ARBA" id="ARBA00022448"/>
    </source>
</evidence>
<dbReference type="AlphaFoldDB" id="A0A4R8UBX9"/>
<evidence type="ECO:0000256" key="5">
    <source>
        <dbReference type="ARBA" id="ARBA00022840"/>
    </source>
</evidence>
<dbReference type="SMART" id="SM00382">
    <property type="entry name" value="AAA"/>
    <property type="match status" value="1"/>
</dbReference>
<dbReference type="PANTHER" id="PTHR42711:SF17">
    <property type="entry name" value="ABC TRANSPORTER ATP-BINDING PROTEIN"/>
    <property type="match status" value="1"/>
</dbReference>
<dbReference type="InterPro" id="IPR027417">
    <property type="entry name" value="P-loop_NTPase"/>
</dbReference>
<keyword evidence="8" id="KW-0046">Antibiotic resistance</keyword>
<dbReference type="EMBL" id="SOEZ01000078">
    <property type="protein sequence ID" value="TFB46763.1"/>
    <property type="molecule type" value="Genomic_DNA"/>
</dbReference>
<proteinExistence type="predicted"/>
<keyword evidence="4" id="KW-0547">Nucleotide-binding</keyword>
<keyword evidence="11" id="KW-1185">Reference proteome</keyword>
<dbReference type="PROSITE" id="PS50893">
    <property type="entry name" value="ABC_TRANSPORTER_2"/>
    <property type="match status" value="1"/>
</dbReference>
<feature type="domain" description="ABC transporter" evidence="9">
    <location>
        <begin position="4"/>
        <end position="229"/>
    </location>
</feature>
<accession>A0A4R8UBX9</accession>
<keyword evidence="3" id="KW-1003">Cell membrane</keyword>
<name>A0A4R8UBX9_9MICO</name>
<evidence type="ECO:0000256" key="3">
    <source>
        <dbReference type="ARBA" id="ARBA00022475"/>
    </source>
</evidence>
<evidence type="ECO:0000259" key="9">
    <source>
        <dbReference type="PROSITE" id="PS50893"/>
    </source>
</evidence>
<dbReference type="GO" id="GO:0005524">
    <property type="term" value="F:ATP binding"/>
    <property type="evidence" value="ECO:0007669"/>
    <property type="project" value="UniProtKB-KW"/>
</dbReference>
<evidence type="ECO:0000256" key="7">
    <source>
        <dbReference type="ARBA" id="ARBA00023136"/>
    </source>
</evidence>
<dbReference type="PROSITE" id="PS00211">
    <property type="entry name" value="ABC_TRANSPORTER_1"/>
    <property type="match status" value="1"/>
</dbReference>
<dbReference type="GO" id="GO:0016887">
    <property type="term" value="F:ATP hydrolysis activity"/>
    <property type="evidence" value="ECO:0007669"/>
    <property type="project" value="InterPro"/>
</dbReference>
<dbReference type="InterPro" id="IPR003439">
    <property type="entry name" value="ABC_transporter-like_ATP-bd"/>
</dbReference>
<keyword evidence="2" id="KW-0813">Transport</keyword>
<evidence type="ECO:0000256" key="4">
    <source>
        <dbReference type="ARBA" id="ARBA00022741"/>
    </source>
</evidence>
<keyword evidence="5 10" id="KW-0067">ATP-binding</keyword>
<evidence type="ECO:0000313" key="11">
    <source>
        <dbReference type="Proteomes" id="UP000297866"/>
    </source>
</evidence>
<dbReference type="OrthoDB" id="9804819at2"/>
<organism evidence="10 11">
    <name type="scientific">Cryobacterium tagatosivorans</name>
    <dbReference type="NCBI Taxonomy" id="1259199"/>
    <lineage>
        <taxon>Bacteria</taxon>
        <taxon>Bacillati</taxon>
        <taxon>Actinomycetota</taxon>
        <taxon>Actinomycetes</taxon>
        <taxon>Micrococcales</taxon>
        <taxon>Microbacteriaceae</taxon>
        <taxon>Cryobacterium</taxon>
    </lineage>
</organism>
<dbReference type="FunFam" id="3.40.50.300:FF:000589">
    <property type="entry name" value="ABC transporter, ATP-binding subunit"/>
    <property type="match status" value="1"/>
</dbReference>
<dbReference type="InterPro" id="IPR003593">
    <property type="entry name" value="AAA+_ATPase"/>
</dbReference>
<dbReference type="PANTHER" id="PTHR42711">
    <property type="entry name" value="ABC TRANSPORTER ATP-BINDING PROTEIN"/>
    <property type="match status" value="1"/>
</dbReference>
<evidence type="ECO:0000256" key="6">
    <source>
        <dbReference type="ARBA" id="ARBA00022967"/>
    </source>
</evidence>
<sequence length="313" mass="33503">MIAVKVDGLRKRYGGVTVLDDLSFTIEQGEIFALLGPNGAGKTTAVEILEGHRRPDGGTVEVLGFDPQTGGREFRERIGIVLQEAGFDEDFTVRELVSLYRGMYPRRLGVEAVIGQVGLSDKKNARVKTLSGGQRRRLDLALGLVGDPELLFLDEPTTGFDPSARRRAWDLVEGLRDLGKTVLLTTHYLDEAEHLADRVAVIVRGRLVALGTPDELAAEQHDAVVSFRLPDGVGIGELPSLGAAPVAEGVGWVVETDHPAAVLHTLTGWALDRGGELPALGLRRPSLEDAYLALIGGVATGEDVSSPAPSRQP</sequence>
<keyword evidence="7" id="KW-0472">Membrane</keyword>
<evidence type="ECO:0000256" key="8">
    <source>
        <dbReference type="ARBA" id="ARBA00023251"/>
    </source>
</evidence>
<comment type="subcellular location">
    <subcellularLocation>
        <location evidence="1">Cell membrane</location>
        <topology evidence="1">Peripheral membrane protein</topology>
    </subcellularLocation>
</comment>
<evidence type="ECO:0000313" key="10">
    <source>
        <dbReference type="EMBL" id="TFB46763.1"/>
    </source>
</evidence>
<dbReference type="Gene3D" id="3.40.50.300">
    <property type="entry name" value="P-loop containing nucleotide triphosphate hydrolases"/>
    <property type="match status" value="1"/>
</dbReference>
<reference evidence="10 11" key="1">
    <citation type="submission" date="2019-03" db="EMBL/GenBank/DDBJ databases">
        <title>Genomics of glacier-inhabiting Cryobacterium strains.</title>
        <authorList>
            <person name="Liu Q."/>
            <person name="Xin Y.-H."/>
        </authorList>
    </citation>
    <scope>NUCLEOTIDE SEQUENCE [LARGE SCALE GENOMIC DNA]</scope>
    <source>
        <strain evidence="10 11">Sr47</strain>
    </source>
</reference>